<comment type="caution">
    <text evidence="8">The sequence shown here is derived from an EMBL/GenBank/DDBJ whole genome shotgun (WGS) entry which is preliminary data.</text>
</comment>
<keyword evidence="3" id="KW-0819">tRNA processing</keyword>
<organism evidence="8 9">
    <name type="scientific">Acrasis kona</name>
    <dbReference type="NCBI Taxonomy" id="1008807"/>
    <lineage>
        <taxon>Eukaryota</taxon>
        <taxon>Discoba</taxon>
        <taxon>Heterolobosea</taxon>
        <taxon>Tetramitia</taxon>
        <taxon>Eutetramitia</taxon>
        <taxon>Acrasidae</taxon>
        <taxon>Acrasis</taxon>
    </lineage>
</organism>
<dbReference type="EMBL" id="JAOPGA020000178">
    <property type="protein sequence ID" value="KAL0477467.1"/>
    <property type="molecule type" value="Genomic_DNA"/>
</dbReference>
<evidence type="ECO:0000256" key="4">
    <source>
        <dbReference type="ARBA" id="ARBA00022741"/>
    </source>
</evidence>
<gene>
    <name evidence="8" type="ORF">AKO1_005709</name>
</gene>
<dbReference type="PANTHER" id="PTHR43033">
    <property type="entry name" value="TRNA(ILE)-LYSIDINE SYNTHASE-RELATED"/>
    <property type="match status" value="1"/>
</dbReference>
<comment type="catalytic activity">
    <reaction evidence="6">
        <text>cytidine(34) in tRNA(Ile2) + L-lysine + ATP = lysidine(34) in tRNA(Ile2) + AMP + diphosphate + H(+)</text>
        <dbReference type="Rhea" id="RHEA:43744"/>
        <dbReference type="Rhea" id="RHEA-COMP:10625"/>
        <dbReference type="Rhea" id="RHEA-COMP:10670"/>
        <dbReference type="ChEBI" id="CHEBI:15378"/>
        <dbReference type="ChEBI" id="CHEBI:30616"/>
        <dbReference type="ChEBI" id="CHEBI:32551"/>
        <dbReference type="ChEBI" id="CHEBI:33019"/>
        <dbReference type="ChEBI" id="CHEBI:82748"/>
        <dbReference type="ChEBI" id="CHEBI:83665"/>
        <dbReference type="ChEBI" id="CHEBI:456215"/>
        <dbReference type="EC" id="6.3.4.19"/>
    </reaction>
</comment>
<dbReference type="InterPro" id="IPR012094">
    <property type="entry name" value="tRNA_Ile_lys_synt"/>
</dbReference>
<evidence type="ECO:0000259" key="7">
    <source>
        <dbReference type="Pfam" id="PF01171"/>
    </source>
</evidence>
<evidence type="ECO:0000313" key="8">
    <source>
        <dbReference type="EMBL" id="KAL0477467.1"/>
    </source>
</evidence>
<evidence type="ECO:0000256" key="2">
    <source>
        <dbReference type="ARBA" id="ARBA00022598"/>
    </source>
</evidence>
<dbReference type="InterPro" id="IPR012795">
    <property type="entry name" value="tRNA_Ile_lys_synt_N"/>
</dbReference>
<dbReference type="SUPFAM" id="SSF52402">
    <property type="entry name" value="Adenine nucleotide alpha hydrolases-like"/>
    <property type="match status" value="1"/>
</dbReference>
<dbReference type="InterPro" id="IPR014729">
    <property type="entry name" value="Rossmann-like_a/b/a_fold"/>
</dbReference>
<reference evidence="8 9" key="1">
    <citation type="submission" date="2024-03" db="EMBL/GenBank/DDBJ databases">
        <title>The Acrasis kona genome and developmental transcriptomes reveal deep origins of eukaryotic multicellular pathways.</title>
        <authorList>
            <person name="Sheikh S."/>
            <person name="Fu C.-J."/>
            <person name="Brown M.W."/>
            <person name="Baldauf S.L."/>
        </authorList>
    </citation>
    <scope>NUCLEOTIDE SEQUENCE [LARGE SCALE GENOMIC DNA]</scope>
    <source>
        <strain evidence="8 9">ATCC MYA-3509</strain>
    </source>
</reference>
<accession>A0AAW2YJU6</accession>
<evidence type="ECO:0000256" key="6">
    <source>
        <dbReference type="ARBA" id="ARBA00048539"/>
    </source>
</evidence>
<dbReference type="AlphaFoldDB" id="A0AAW2YJU6"/>
<dbReference type="HAMAP" id="MF_01161">
    <property type="entry name" value="tRNA_Ile_lys_synt"/>
    <property type="match status" value="1"/>
</dbReference>
<name>A0AAW2YJU6_9EUKA</name>
<evidence type="ECO:0000256" key="5">
    <source>
        <dbReference type="ARBA" id="ARBA00022840"/>
    </source>
</evidence>
<dbReference type="GO" id="GO:0032267">
    <property type="term" value="F:tRNA(Ile)-lysidine synthase activity"/>
    <property type="evidence" value="ECO:0007669"/>
    <property type="project" value="UniProtKB-EC"/>
</dbReference>
<dbReference type="Gene3D" id="3.40.50.620">
    <property type="entry name" value="HUPs"/>
    <property type="match status" value="1"/>
</dbReference>
<dbReference type="CDD" id="cd01992">
    <property type="entry name" value="TilS_N"/>
    <property type="match status" value="1"/>
</dbReference>
<evidence type="ECO:0000256" key="1">
    <source>
        <dbReference type="ARBA" id="ARBA00013267"/>
    </source>
</evidence>
<evidence type="ECO:0000256" key="3">
    <source>
        <dbReference type="ARBA" id="ARBA00022694"/>
    </source>
</evidence>
<dbReference type="Pfam" id="PF01171">
    <property type="entry name" value="ATP_bind_3"/>
    <property type="match status" value="1"/>
</dbReference>
<dbReference type="GO" id="GO:0008033">
    <property type="term" value="P:tRNA processing"/>
    <property type="evidence" value="ECO:0007669"/>
    <property type="project" value="UniProtKB-KW"/>
</dbReference>
<keyword evidence="5" id="KW-0067">ATP-binding</keyword>
<dbReference type="PANTHER" id="PTHR43033:SF5">
    <property type="entry name" value="TRNA(ILE)-LYSIDINE SYNTHETASE"/>
    <property type="match status" value="1"/>
</dbReference>
<dbReference type="NCBIfam" id="TIGR02432">
    <property type="entry name" value="lysidine_TilS_N"/>
    <property type="match status" value="1"/>
</dbReference>
<keyword evidence="4" id="KW-0547">Nucleotide-binding</keyword>
<dbReference type="EC" id="6.3.4.19" evidence="1"/>
<keyword evidence="9" id="KW-1185">Reference proteome</keyword>
<sequence>MLGRCNVRMFKCCYRLSTKYKIGTISSYRKCSKKNKGVYLPPKELDPGTINTSHVHDAYNRIEDDTCNGTFKNAIESIISNQFNQTTTFNFGVAVSGGRDSMALAILANKWFEQRILSNPDDTLSMVIVDHGLRPESEKESNVVYKWLTETLKVNTTILKVDWSTSDAHSEINHSQETLVVPKKQLSSRNKRYDVISNWSRDNNITFVMTAHHEQDQLETFIHRFAFASGLKGLCGIPEVTRWHNNENGLVVVRPLLKFKRETLTNILIQQNMPWVDDPTNFKQEEFRTKIRSNMNAWNQAGVRDSDLLKVQNVLRKVNELSEMIRLNWIEKNVNFSYLFGSLSFDTKQFDNLPSTFKDKLLVTLIRWVSRKEDLRLRDGKSMAVYKIVDRHRRTRRNIGGCFLSVTTNKCSIMPDNMGVEPVTFKYSESVLFDKRFVIKVTSTNKKSESELIVRFPTASDWALLKEKYLDRNQLQQLERVDAFAMCLTPMVFDHKNKPLIAFLTSWSRDQDLVHEISYNDCDPDRYI</sequence>
<proteinExistence type="inferred from homology"/>
<protein>
    <recommendedName>
        <fullName evidence="1">tRNA(Ile)-lysidine synthetase</fullName>
        <ecNumber evidence="1">6.3.4.19</ecNumber>
    </recommendedName>
</protein>
<dbReference type="GO" id="GO:0005524">
    <property type="term" value="F:ATP binding"/>
    <property type="evidence" value="ECO:0007669"/>
    <property type="project" value="UniProtKB-KW"/>
</dbReference>
<feature type="domain" description="tRNA(Ile)-lysidine/2-thiocytidine synthase N-terminal" evidence="7">
    <location>
        <begin position="92"/>
        <end position="293"/>
    </location>
</feature>
<dbReference type="Proteomes" id="UP001431209">
    <property type="component" value="Unassembled WGS sequence"/>
</dbReference>
<keyword evidence="2" id="KW-0436">Ligase</keyword>
<dbReference type="InterPro" id="IPR011063">
    <property type="entry name" value="TilS/TtcA_N"/>
</dbReference>
<evidence type="ECO:0000313" key="9">
    <source>
        <dbReference type="Proteomes" id="UP001431209"/>
    </source>
</evidence>